<dbReference type="PANTHER" id="PTHR37957:SF1">
    <property type="entry name" value="PHYTASE-LIKE DOMAIN-CONTAINING PROTEIN"/>
    <property type="match status" value="1"/>
</dbReference>
<proteinExistence type="predicted"/>
<reference evidence="3" key="2">
    <citation type="submission" date="2020-09" db="EMBL/GenBank/DDBJ databases">
        <authorList>
            <person name="Sun Q."/>
            <person name="Zhou Y."/>
        </authorList>
    </citation>
    <scope>NUCLEOTIDE SEQUENCE</scope>
    <source>
        <strain evidence="3">CGMCC 1.15493</strain>
    </source>
</reference>
<comment type="caution">
    <text evidence="3">The sequence shown here is derived from an EMBL/GenBank/DDBJ whole genome shotgun (WGS) entry which is preliminary data.</text>
</comment>
<accession>A0A917DIC2</accession>
<sequence>MRLAFLFLALFAPVAAQAADVAVPPAPVYRGQIVLPTGLKVAGAEFGGISGLDYDPASDTFYAISDDRSEKAPARFYALKMTLGTDGISGLDIAESHALLALNGEPFAARSVDPEAIRLAAGRLIWSSEGDATGRPSITKADLAGKGLGTFKLPDAFLPDEGAAGRGVRGNLGFEGLALSPDGTTLYAATENALLQDGDKASLTAGSPARLLVLDLAEGKVTGDYVYETEKIFQAPTLPGAPADNGVSEILALDAEHLVVVERSYVAGVGNHIAFFIVQLSGADDMSARPTIAGARPLSKALWFKIDEGDFGGLDIDNIEAASWGPEIGGERSLVIASDNNFNRHQSTQFLLFTVPNPAP</sequence>
<evidence type="ECO:0000313" key="3">
    <source>
        <dbReference type="EMBL" id="GGD40933.1"/>
    </source>
</evidence>
<dbReference type="AlphaFoldDB" id="A0A917DIC2"/>
<evidence type="ECO:0000259" key="2">
    <source>
        <dbReference type="Pfam" id="PF13449"/>
    </source>
</evidence>
<reference evidence="3" key="1">
    <citation type="journal article" date="2014" name="Int. J. Syst. Evol. Microbiol.">
        <title>Complete genome sequence of Corynebacterium casei LMG S-19264T (=DSM 44701T), isolated from a smear-ripened cheese.</title>
        <authorList>
            <consortium name="US DOE Joint Genome Institute (JGI-PGF)"/>
            <person name="Walter F."/>
            <person name="Albersmeier A."/>
            <person name="Kalinowski J."/>
            <person name="Ruckert C."/>
        </authorList>
    </citation>
    <scope>NUCLEOTIDE SEQUENCE</scope>
    <source>
        <strain evidence="3">CGMCC 1.15493</strain>
    </source>
</reference>
<dbReference type="InterPro" id="IPR027372">
    <property type="entry name" value="Phytase-like_dom"/>
</dbReference>
<keyword evidence="4" id="KW-1185">Reference proteome</keyword>
<dbReference type="RefSeq" id="WP_188855119.1">
    <property type="nucleotide sequence ID" value="NZ_BMJJ01000017.1"/>
</dbReference>
<feature type="signal peptide" evidence="1">
    <location>
        <begin position="1"/>
        <end position="18"/>
    </location>
</feature>
<dbReference type="SUPFAM" id="SSF63825">
    <property type="entry name" value="YWTD domain"/>
    <property type="match status" value="1"/>
</dbReference>
<protein>
    <recommendedName>
        <fullName evidence="2">Phytase-like domain-containing protein</fullName>
    </recommendedName>
</protein>
<gene>
    <name evidence="3" type="ORF">GCM10011335_49590</name>
</gene>
<evidence type="ECO:0000313" key="4">
    <source>
        <dbReference type="Proteomes" id="UP000613160"/>
    </source>
</evidence>
<name>A0A917DIC2_9HYPH</name>
<keyword evidence="1" id="KW-0732">Signal</keyword>
<dbReference type="EMBL" id="BMJJ01000017">
    <property type="protein sequence ID" value="GGD40933.1"/>
    <property type="molecule type" value="Genomic_DNA"/>
</dbReference>
<feature type="chain" id="PRO_5036673184" description="Phytase-like domain-containing protein" evidence="1">
    <location>
        <begin position="19"/>
        <end position="360"/>
    </location>
</feature>
<feature type="domain" description="Phytase-like" evidence="2">
    <location>
        <begin position="45"/>
        <end position="342"/>
    </location>
</feature>
<dbReference type="Pfam" id="PF13449">
    <property type="entry name" value="Phytase-like"/>
    <property type="match status" value="1"/>
</dbReference>
<dbReference type="Proteomes" id="UP000613160">
    <property type="component" value="Unassembled WGS sequence"/>
</dbReference>
<evidence type="ECO:0000256" key="1">
    <source>
        <dbReference type="SAM" id="SignalP"/>
    </source>
</evidence>
<organism evidence="3 4">
    <name type="scientific">Aureimonas glaciei</name>
    <dbReference type="NCBI Taxonomy" id="1776957"/>
    <lineage>
        <taxon>Bacteria</taxon>
        <taxon>Pseudomonadati</taxon>
        <taxon>Pseudomonadota</taxon>
        <taxon>Alphaproteobacteria</taxon>
        <taxon>Hyphomicrobiales</taxon>
        <taxon>Aurantimonadaceae</taxon>
        <taxon>Aureimonas</taxon>
    </lineage>
</organism>
<dbReference type="PANTHER" id="PTHR37957">
    <property type="entry name" value="BLR7070 PROTEIN"/>
    <property type="match status" value="1"/>
</dbReference>